<comment type="function">
    <text evidence="3">Essential component of the cytosolic iron-sulfur (Fe/S) protein assembly machinery. Required for the maturation of extramitochondrial Fe/S proteins.</text>
</comment>
<name>A0A4U7ASZ7_9PEZI</name>
<evidence type="ECO:0000256" key="3">
    <source>
        <dbReference type="HAMAP-Rule" id="MF_03037"/>
    </source>
</evidence>
<keyword evidence="1 4" id="KW-0853">WD repeat</keyword>
<comment type="similarity">
    <text evidence="3">Belongs to the WD repeat CIA1 family.</text>
</comment>
<dbReference type="PROSITE" id="PS50294">
    <property type="entry name" value="WD_REPEATS_REGION"/>
    <property type="match status" value="2"/>
</dbReference>
<dbReference type="Gene3D" id="2.130.10.10">
    <property type="entry name" value="YVTN repeat-like/Quinoprotein amine dehydrogenase"/>
    <property type="match status" value="1"/>
</dbReference>
<evidence type="ECO:0000313" key="6">
    <source>
        <dbReference type="EMBL" id="TKX18684.1"/>
    </source>
</evidence>
<dbReference type="InterPro" id="IPR028608">
    <property type="entry name" value="CIAO1/Cia1"/>
</dbReference>
<dbReference type="InterPro" id="IPR015943">
    <property type="entry name" value="WD40/YVTN_repeat-like_dom_sf"/>
</dbReference>
<proteinExistence type="inferred from homology"/>
<dbReference type="GO" id="GO:0016226">
    <property type="term" value="P:iron-sulfur cluster assembly"/>
    <property type="evidence" value="ECO:0007669"/>
    <property type="project" value="UniProtKB-UniRule"/>
</dbReference>
<dbReference type="HAMAP" id="MF_03037">
    <property type="entry name" value="ciao1"/>
    <property type="match status" value="1"/>
</dbReference>
<dbReference type="EMBL" id="PTQR01000128">
    <property type="protein sequence ID" value="TKX18684.1"/>
    <property type="molecule type" value="Genomic_DNA"/>
</dbReference>
<evidence type="ECO:0000256" key="4">
    <source>
        <dbReference type="PROSITE-ProRule" id="PRU00221"/>
    </source>
</evidence>
<comment type="caution">
    <text evidence="6">The sequence shown here is derived from an EMBL/GenBank/DDBJ whole genome shotgun (WGS) entry which is preliminary data.</text>
</comment>
<evidence type="ECO:0000313" key="7">
    <source>
        <dbReference type="Proteomes" id="UP000308133"/>
    </source>
</evidence>
<feature type="region of interest" description="Disordered" evidence="5">
    <location>
        <begin position="127"/>
        <end position="155"/>
    </location>
</feature>
<sequence>MALPTPLAPSSPSTRPLALHPLATLTPPSSSRLWQSAPHPTLPLLATASADKTVRISSLSTFAQLSTVSGGHKRSVRSVAWKPGSGPARAVRRFGREVKGTGESVLVTGSFDASAGIWRRWEGGEHTVPQEEAGGGEVEQDFTGRGQGGGDKGDNEDEEWAFAVVLDGHDSEIKSVAYSPVGPFLATCSRDKSVWIWEELEDDNFETVAVLQEHEGDVKCVAWHPEEVMVASGSYDDSVRLWREEGEGEDWGCAAVLEGFGGTVWGVEFEPGERVGVVDGEVRGEDGKELLDMRKEAGARLVTCCDDKSIKIWRRIPKEKKEMPTGRSKMPSILKTHSIAEEWVEEATLPEVHERAVYAVNWSRQSGRIVSCGSDGRVVVFEERWRESRDADGDTSMQESGTAENGDAAVQATSSLTEWVVVAELENAHDVFEVNHVTWAPRADKGKQSEDEEIVVSTGDDGEVKVWTLSPAI</sequence>
<dbReference type="InterPro" id="IPR036322">
    <property type="entry name" value="WD40_repeat_dom_sf"/>
</dbReference>
<dbReference type="GO" id="GO:0097361">
    <property type="term" value="C:cytosolic [4Fe-4S] assembly targeting complex"/>
    <property type="evidence" value="ECO:0007669"/>
    <property type="project" value="InterPro"/>
</dbReference>
<dbReference type="PANTHER" id="PTHR19920:SF0">
    <property type="entry name" value="CYTOSOLIC IRON-SULFUR PROTEIN ASSEMBLY PROTEIN CIAO1-RELATED"/>
    <property type="match status" value="1"/>
</dbReference>
<dbReference type="InterPro" id="IPR001680">
    <property type="entry name" value="WD40_rpt"/>
</dbReference>
<feature type="repeat" description="WD" evidence="4">
    <location>
        <begin position="449"/>
        <end position="473"/>
    </location>
</feature>
<dbReference type="SMART" id="SM00320">
    <property type="entry name" value="WD40"/>
    <property type="match status" value="7"/>
</dbReference>
<feature type="region of interest" description="Disordered" evidence="5">
    <location>
        <begin position="1"/>
        <end position="20"/>
    </location>
</feature>
<feature type="region of interest" description="Disordered" evidence="5">
    <location>
        <begin position="388"/>
        <end position="409"/>
    </location>
</feature>
<organism evidence="6 7">
    <name type="scientific">Elsinoe australis</name>
    <dbReference type="NCBI Taxonomy" id="40998"/>
    <lineage>
        <taxon>Eukaryota</taxon>
        <taxon>Fungi</taxon>
        <taxon>Dikarya</taxon>
        <taxon>Ascomycota</taxon>
        <taxon>Pezizomycotina</taxon>
        <taxon>Dothideomycetes</taxon>
        <taxon>Dothideomycetidae</taxon>
        <taxon>Myriangiales</taxon>
        <taxon>Elsinoaceae</taxon>
        <taxon>Elsinoe</taxon>
    </lineage>
</organism>
<dbReference type="PROSITE" id="PS50082">
    <property type="entry name" value="WD_REPEATS_2"/>
    <property type="match status" value="3"/>
</dbReference>
<protein>
    <recommendedName>
        <fullName evidence="3">Probable cytosolic iron-sulfur protein assembly protein 1</fullName>
    </recommendedName>
</protein>
<evidence type="ECO:0000256" key="1">
    <source>
        <dbReference type="ARBA" id="ARBA00022574"/>
    </source>
</evidence>
<reference evidence="6 7" key="1">
    <citation type="submission" date="2018-02" db="EMBL/GenBank/DDBJ databases">
        <title>Draft genome sequences of Elsinoe sp., causing black scab on jojoba.</title>
        <authorList>
            <person name="Stodart B."/>
            <person name="Jeffress S."/>
            <person name="Ash G."/>
            <person name="Arun Chinnappa K."/>
        </authorList>
    </citation>
    <scope>NUCLEOTIDE SEQUENCE [LARGE SCALE GENOMIC DNA]</scope>
    <source>
        <strain evidence="6 7">Hillstone_2</strain>
    </source>
</reference>
<dbReference type="AlphaFoldDB" id="A0A4U7ASZ7"/>
<feature type="repeat" description="WD" evidence="4">
    <location>
        <begin position="166"/>
        <end position="198"/>
    </location>
</feature>
<gene>
    <name evidence="3" type="primary">CIA1</name>
    <name evidence="6" type="ORF">C1H76_9474</name>
</gene>
<dbReference type="PANTHER" id="PTHR19920">
    <property type="entry name" value="WD40 PROTEIN CIAO1"/>
    <property type="match status" value="1"/>
</dbReference>
<evidence type="ECO:0000256" key="5">
    <source>
        <dbReference type="SAM" id="MobiDB-lite"/>
    </source>
</evidence>
<dbReference type="Proteomes" id="UP000308133">
    <property type="component" value="Unassembled WGS sequence"/>
</dbReference>
<evidence type="ECO:0000256" key="2">
    <source>
        <dbReference type="ARBA" id="ARBA00022737"/>
    </source>
</evidence>
<keyword evidence="2" id="KW-0677">Repeat</keyword>
<dbReference type="SUPFAM" id="SSF50978">
    <property type="entry name" value="WD40 repeat-like"/>
    <property type="match status" value="1"/>
</dbReference>
<accession>A0A4U7ASZ7</accession>
<dbReference type="Pfam" id="PF00400">
    <property type="entry name" value="WD40"/>
    <property type="match status" value="5"/>
</dbReference>
<feature type="repeat" description="WD" evidence="4">
    <location>
        <begin position="211"/>
        <end position="242"/>
    </location>
</feature>